<evidence type="ECO:0000256" key="5">
    <source>
        <dbReference type="ARBA" id="ARBA00023002"/>
    </source>
</evidence>
<evidence type="ECO:0000259" key="12">
    <source>
        <dbReference type="Pfam" id="PF02771"/>
    </source>
</evidence>
<sequence length="601" mass="64546">MSYQAPVKDMLFCMKELAGLEEVAKIPGFEDAGVETAQAVLDECARFNQEVLAPLNWEGDRNPGSWNDGRVTSAPGFKEAFKQFAEAGWQGLQHPTEFGGQGLPKTIGAACGEILNSANLSFALCPLLTDGAVEALLTAGSPEQKQLYIPKMLSGQWTGTMNLTEPQAGSDLALVRTRAVPQGDGTYRISGQKIFITYGEHDMAENIIHLVLARTPDAPEGVKGISLFIVPKFLVDADGSLGKRNDVYCASIEHKLGIKASPTAVLVYGDDKGEVGPGAIGYLVGQENRGLEYMFIMMNAARFAVGVQGIAVAERAYQKAVQYAKERIQSRPVDGSLPAAAPIIHHPDVRRMLMTMRALTEGCRAMALVAAAAYDAAHHHPDEQVRKQNQAFYEFMVPLVKGYSTEMSLEVTSLGVQVHGGMGFIEETGAAQYYRDARILPIYEGTTAIQANDLVGRKTARDGGQVAKAIAARIAETEAQLARRDSAAARAMHQRLQAAREAFVQVVDFVAGSIKTAPNAVFAGSVPYLMLAGNLVAGWQMARALMVAEDKAAAGEDVAYMQAKVATARFYAEHVLSRVPGIRDSILAGHESVTALAPEAF</sequence>
<dbReference type="Gene3D" id="2.40.110.10">
    <property type="entry name" value="Butyryl-CoA Dehydrogenase, subunit A, domain 2"/>
    <property type="match status" value="1"/>
</dbReference>
<dbReference type="InterPro" id="IPR009075">
    <property type="entry name" value="AcylCo_DH/oxidase_C"/>
</dbReference>
<feature type="domain" description="Acetyl-CoA dehydrogenase-like C-terminal" evidence="13">
    <location>
        <begin position="473"/>
        <end position="596"/>
    </location>
</feature>
<comment type="cofactor">
    <cofactor evidence="1">
        <name>FAD</name>
        <dbReference type="ChEBI" id="CHEBI:57692"/>
    </cofactor>
</comment>
<evidence type="ECO:0000259" key="13">
    <source>
        <dbReference type="Pfam" id="PF12806"/>
    </source>
</evidence>
<name>A0AA46DE60_9BURK</name>
<evidence type="ECO:0000313" key="15">
    <source>
        <dbReference type="Proteomes" id="UP000294772"/>
    </source>
</evidence>
<keyword evidence="3" id="KW-0285">Flavoprotein</keyword>
<dbReference type="SUPFAM" id="SSF47203">
    <property type="entry name" value="Acyl-CoA dehydrogenase C-terminal domain-like"/>
    <property type="match status" value="1"/>
</dbReference>
<dbReference type="InterPro" id="IPR009100">
    <property type="entry name" value="AcylCoA_DH/oxidase_NM_dom_sf"/>
</dbReference>
<feature type="domain" description="Acyl-CoA dehydrogenase/oxidase C-terminal" evidence="10">
    <location>
        <begin position="288"/>
        <end position="454"/>
    </location>
</feature>
<dbReference type="Gene3D" id="1.20.140.10">
    <property type="entry name" value="Butyryl-CoA Dehydrogenase, subunit A, domain 3"/>
    <property type="match status" value="1"/>
</dbReference>
<evidence type="ECO:0000256" key="3">
    <source>
        <dbReference type="ARBA" id="ARBA00022630"/>
    </source>
</evidence>
<evidence type="ECO:0000256" key="2">
    <source>
        <dbReference type="ARBA" id="ARBA00009347"/>
    </source>
</evidence>
<dbReference type="FunFam" id="2.40.110.10:FF:000031">
    <property type="entry name" value="Acyl-CoA dehydrogenase, putative"/>
    <property type="match status" value="1"/>
</dbReference>
<keyword evidence="4" id="KW-0274">FAD</keyword>
<dbReference type="InterPro" id="IPR006091">
    <property type="entry name" value="Acyl-CoA_Oxase/DH_mid-dom"/>
</dbReference>
<dbReference type="EMBL" id="SLXF01000005">
    <property type="protein sequence ID" value="TCP07035.1"/>
    <property type="molecule type" value="Genomic_DNA"/>
</dbReference>
<dbReference type="SUPFAM" id="SSF56645">
    <property type="entry name" value="Acyl-CoA dehydrogenase NM domain-like"/>
    <property type="match status" value="1"/>
</dbReference>
<dbReference type="Gene3D" id="1.10.540.10">
    <property type="entry name" value="Acyl-CoA dehydrogenase/oxidase, N-terminal domain"/>
    <property type="match status" value="1"/>
</dbReference>
<evidence type="ECO:0000259" key="10">
    <source>
        <dbReference type="Pfam" id="PF00441"/>
    </source>
</evidence>
<dbReference type="InterPro" id="IPR052166">
    <property type="entry name" value="Diverse_Acyl-CoA_DH"/>
</dbReference>
<evidence type="ECO:0000256" key="4">
    <source>
        <dbReference type="ARBA" id="ARBA00022827"/>
    </source>
</evidence>
<evidence type="ECO:0000256" key="8">
    <source>
        <dbReference type="ARBA" id="ARBA00066694"/>
    </source>
</evidence>
<dbReference type="InterPro" id="IPR036250">
    <property type="entry name" value="AcylCo_DH-like_C"/>
</dbReference>
<dbReference type="InterPro" id="IPR037069">
    <property type="entry name" value="AcylCoA_DH/ox_N_sf"/>
</dbReference>
<reference evidence="14 15" key="1">
    <citation type="submission" date="2019-03" db="EMBL/GenBank/DDBJ databases">
        <title>Genomic Encyclopedia of Type Strains, Phase IV (KMG-IV): sequencing the most valuable type-strain genomes for metagenomic binning, comparative biology and taxonomic classification.</title>
        <authorList>
            <person name="Goeker M."/>
        </authorList>
    </citation>
    <scope>NUCLEOTIDE SEQUENCE [LARGE SCALE GENOMIC DNA]</scope>
    <source>
        <strain evidence="14 15">DSM 15264</strain>
    </source>
</reference>
<accession>A0AA46DE60</accession>
<protein>
    <recommendedName>
        <fullName evidence="9">3-methylmercaptopropionyl-CoA dehydrogenase</fullName>
        <ecNumber evidence="8">1.3.99.41</ecNumber>
    </recommendedName>
</protein>
<keyword evidence="5" id="KW-0560">Oxidoreductase</keyword>
<evidence type="ECO:0000256" key="9">
    <source>
        <dbReference type="ARBA" id="ARBA00069043"/>
    </source>
</evidence>
<dbReference type="GO" id="GO:0016627">
    <property type="term" value="F:oxidoreductase activity, acting on the CH-CH group of donors"/>
    <property type="evidence" value="ECO:0007669"/>
    <property type="project" value="InterPro"/>
</dbReference>
<dbReference type="PANTHER" id="PTHR42803">
    <property type="entry name" value="ACYL-COA DEHYDROGENASE"/>
    <property type="match status" value="1"/>
</dbReference>
<dbReference type="Pfam" id="PF02771">
    <property type="entry name" value="Acyl-CoA_dh_N"/>
    <property type="match status" value="1"/>
</dbReference>
<dbReference type="Pfam" id="PF12806">
    <property type="entry name" value="Acyl-CoA_dh_C"/>
    <property type="match status" value="1"/>
</dbReference>
<feature type="domain" description="Acyl-CoA oxidase/dehydrogenase middle" evidence="11">
    <location>
        <begin position="161"/>
        <end position="266"/>
    </location>
</feature>
<dbReference type="InterPro" id="IPR013786">
    <property type="entry name" value="AcylCoA_DH/ox_N"/>
</dbReference>
<dbReference type="Pfam" id="PF02770">
    <property type="entry name" value="Acyl-CoA_dh_M"/>
    <property type="match status" value="1"/>
</dbReference>
<proteinExistence type="inferred from homology"/>
<dbReference type="GO" id="GO:0050660">
    <property type="term" value="F:flavin adenine dinucleotide binding"/>
    <property type="evidence" value="ECO:0007669"/>
    <property type="project" value="InterPro"/>
</dbReference>
<evidence type="ECO:0000259" key="11">
    <source>
        <dbReference type="Pfam" id="PF02770"/>
    </source>
</evidence>
<evidence type="ECO:0000313" key="14">
    <source>
        <dbReference type="EMBL" id="TCP07035.1"/>
    </source>
</evidence>
<dbReference type="InterPro" id="IPR046373">
    <property type="entry name" value="Acyl-CoA_Oxase/DH_mid-dom_sf"/>
</dbReference>
<dbReference type="EC" id="1.3.99.41" evidence="8"/>
<dbReference type="PANTHER" id="PTHR42803:SF1">
    <property type="entry name" value="BROAD-SPECIFICITY LINEAR ACYL-COA DEHYDROGENASE FADE5"/>
    <property type="match status" value="1"/>
</dbReference>
<comment type="catalytic activity">
    <reaction evidence="6">
        <text>3-(methylsulfanyl)propanoyl-CoA + oxidized [electron-transfer flavoprotein] + H(+) = 3-(methylsulfanyl)acryloyl-CoA + reduced [electron-transfer flavoprotein]</text>
        <dbReference type="Rhea" id="RHEA:52612"/>
        <dbReference type="Rhea" id="RHEA-COMP:10685"/>
        <dbReference type="Rhea" id="RHEA-COMP:10686"/>
        <dbReference type="ChEBI" id="CHEBI:15378"/>
        <dbReference type="ChEBI" id="CHEBI:57692"/>
        <dbReference type="ChEBI" id="CHEBI:58307"/>
        <dbReference type="ChEBI" id="CHEBI:82815"/>
        <dbReference type="ChEBI" id="CHEBI:84994"/>
        <dbReference type="EC" id="1.3.99.41"/>
    </reaction>
    <physiologicalReaction direction="left-to-right" evidence="6">
        <dbReference type="Rhea" id="RHEA:52613"/>
    </physiologicalReaction>
</comment>
<gene>
    <name evidence="14" type="ORF">EV676_10555</name>
</gene>
<dbReference type="InterPro" id="IPR025878">
    <property type="entry name" value="Acyl-CoA_dh-like_C_dom"/>
</dbReference>
<evidence type="ECO:0000256" key="7">
    <source>
        <dbReference type="ARBA" id="ARBA00058683"/>
    </source>
</evidence>
<dbReference type="Proteomes" id="UP000294772">
    <property type="component" value="Unassembled WGS sequence"/>
</dbReference>
<evidence type="ECO:0000256" key="1">
    <source>
        <dbReference type="ARBA" id="ARBA00001974"/>
    </source>
</evidence>
<evidence type="ECO:0000256" key="6">
    <source>
        <dbReference type="ARBA" id="ARBA00051388"/>
    </source>
</evidence>
<comment type="similarity">
    <text evidence="2">Belongs to the acyl-CoA dehydrogenase family.</text>
</comment>
<dbReference type="RefSeq" id="WP_132765050.1">
    <property type="nucleotide sequence ID" value="NZ_CP110416.1"/>
</dbReference>
<dbReference type="AlphaFoldDB" id="A0AA46DE60"/>
<dbReference type="Pfam" id="PF00441">
    <property type="entry name" value="Acyl-CoA_dh_1"/>
    <property type="match status" value="1"/>
</dbReference>
<comment type="function">
    <text evidence="7">Involved in the assimilation of dimethylsulphoniopropionate (DMSP), an important compound in the fixation of carbon in marine phytoplankton, by mediating the conversion of 3-(methylthio)propanoyl-CoA (MMPA-CoA) to 3-(methylthio)acryloyl-CoA (MTA-CoA).</text>
</comment>
<feature type="domain" description="Acyl-CoA dehydrogenase/oxidase N-terminal" evidence="12">
    <location>
        <begin position="35"/>
        <end position="156"/>
    </location>
</feature>
<organism evidence="14 15">
    <name type="scientific">Caldimonas thermodepolymerans</name>
    <dbReference type="NCBI Taxonomy" id="215580"/>
    <lineage>
        <taxon>Bacteria</taxon>
        <taxon>Pseudomonadati</taxon>
        <taxon>Pseudomonadota</taxon>
        <taxon>Betaproteobacteria</taxon>
        <taxon>Burkholderiales</taxon>
        <taxon>Sphaerotilaceae</taxon>
        <taxon>Caldimonas</taxon>
    </lineage>
</organism>
<comment type="caution">
    <text evidence="14">The sequence shown here is derived from an EMBL/GenBank/DDBJ whole genome shotgun (WGS) entry which is preliminary data.</text>
</comment>